<sequence length="219" mass="23650">MKINPAPLHAAQAVVIGVCFCMSVAVLGTAAHTLHVFNTQQSTNPWWLPLWPQHFDSNGAKAVIGSAVTVMVLSAIFLVFALVPRFNPASRYTFRAALALGTALPGGLATLCTVVYAHILNNNSPELDTIQTWTCKYKSDKPMAQDMGLPSGMGNGAFGSLCTESKFAIYGTLVTFLLLAMSLGVSIVAWLADKWAARQRGKEWTDQNNVEMASQVPKY</sequence>
<keyword evidence="1" id="KW-0812">Transmembrane</keyword>
<dbReference type="EMBL" id="MU004194">
    <property type="protein sequence ID" value="KAF2492410.1"/>
    <property type="molecule type" value="Genomic_DNA"/>
</dbReference>
<protein>
    <recommendedName>
        <fullName evidence="4">MARVEL domain-containing protein</fullName>
    </recommendedName>
</protein>
<organism evidence="2 3">
    <name type="scientific">Lophium mytilinum</name>
    <dbReference type="NCBI Taxonomy" id="390894"/>
    <lineage>
        <taxon>Eukaryota</taxon>
        <taxon>Fungi</taxon>
        <taxon>Dikarya</taxon>
        <taxon>Ascomycota</taxon>
        <taxon>Pezizomycotina</taxon>
        <taxon>Dothideomycetes</taxon>
        <taxon>Pleosporomycetidae</taxon>
        <taxon>Mytilinidiales</taxon>
        <taxon>Mytilinidiaceae</taxon>
        <taxon>Lophium</taxon>
    </lineage>
</organism>
<dbReference type="AlphaFoldDB" id="A0A6A6QKC0"/>
<feature type="transmembrane region" description="Helical" evidence="1">
    <location>
        <begin position="167"/>
        <end position="192"/>
    </location>
</feature>
<keyword evidence="3" id="KW-1185">Reference proteome</keyword>
<feature type="transmembrane region" description="Helical" evidence="1">
    <location>
        <begin position="62"/>
        <end position="84"/>
    </location>
</feature>
<gene>
    <name evidence="2" type="ORF">BU16DRAFT_564863</name>
</gene>
<name>A0A6A6QKC0_9PEZI</name>
<evidence type="ECO:0008006" key="4">
    <source>
        <dbReference type="Google" id="ProtNLM"/>
    </source>
</evidence>
<keyword evidence="1" id="KW-1133">Transmembrane helix</keyword>
<proteinExistence type="predicted"/>
<evidence type="ECO:0000313" key="3">
    <source>
        <dbReference type="Proteomes" id="UP000799750"/>
    </source>
</evidence>
<accession>A0A6A6QKC0</accession>
<reference evidence="2" key="1">
    <citation type="journal article" date="2020" name="Stud. Mycol.">
        <title>101 Dothideomycetes genomes: a test case for predicting lifestyles and emergence of pathogens.</title>
        <authorList>
            <person name="Haridas S."/>
            <person name="Albert R."/>
            <person name="Binder M."/>
            <person name="Bloem J."/>
            <person name="Labutti K."/>
            <person name="Salamov A."/>
            <person name="Andreopoulos B."/>
            <person name="Baker S."/>
            <person name="Barry K."/>
            <person name="Bills G."/>
            <person name="Bluhm B."/>
            <person name="Cannon C."/>
            <person name="Castanera R."/>
            <person name="Culley D."/>
            <person name="Daum C."/>
            <person name="Ezra D."/>
            <person name="Gonzalez J."/>
            <person name="Henrissat B."/>
            <person name="Kuo A."/>
            <person name="Liang C."/>
            <person name="Lipzen A."/>
            <person name="Lutzoni F."/>
            <person name="Magnuson J."/>
            <person name="Mondo S."/>
            <person name="Nolan M."/>
            <person name="Ohm R."/>
            <person name="Pangilinan J."/>
            <person name="Park H.-J."/>
            <person name="Ramirez L."/>
            <person name="Alfaro M."/>
            <person name="Sun H."/>
            <person name="Tritt A."/>
            <person name="Yoshinaga Y."/>
            <person name="Zwiers L.-H."/>
            <person name="Turgeon B."/>
            <person name="Goodwin S."/>
            <person name="Spatafora J."/>
            <person name="Crous P."/>
            <person name="Grigoriev I."/>
        </authorList>
    </citation>
    <scope>NUCLEOTIDE SEQUENCE</scope>
    <source>
        <strain evidence="2">CBS 269.34</strain>
    </source>
</reference>
<feature type="transmembrane region" description="Helical" evidence="1">
    <location>
        <begin position="12"/>
        <end position="37"/>
    </location>
</feature>
<keyword evidence="1" id="KW-0472">Membrane</keyword>
<dbReference type="Proteomes" id="UP000799750">
    <property type="component" value="Unassembled WGS sequence"/>
</dbReference>
<dbReference type="OrthoDB" id="3890746at2759"/>
<evidence type="ECO:0000256" key="1">
    <source>
        <dbReference type="SAM" id="Phobius"/>
    </source>
</evidence>
<evidence type="ECO:0000313" key="2">
    <source>
        <dbReference type="EMBL" id="KAF2492410.1"/>
    </source>
</evidence>
<feature type="transmembrane region" description="Helical" evidence="1">
    <location>
        <begin position="96"/>
        <end position="119"/>
    </location>
</feature>